<dbReference type="PRINTS" id="PR00081">
    <property type="entry name" value="GDHRDH"/>
</dbReference>
<evidence type="ECO:0000313" key="5">
    <source>
        <dbReference type="Proteomes" id="UP000245533"/>
    </source>
</evidence>
<dbReference type="RefSeq" id="WP_109643928.1">
    <property type="nucleotide sequence ID" value="NZ_QGGB01000001.1"/>
</dbReference>
<accession>A0A316TXM8</accession>
<dbReference type="OrthoDB" id="822355at2"/>
<dbReference type="AlphaFoldDB" id="A0A316TXM8"/>
<evidence type="ECO:0000313" key="4">
    <source>
        <dbReference type="EMBL" id="PWN08229.1"/>
    </source>
</evidence>
<dbReference type="Gene3D" id="3.40.50.720">
    <property type="entry name" value="NAD(P)-binding Rossmann-like Domain"/>
    <property type="match status" value="1"/>
</dbReference>
<dbReference type="NCBIfam" id="NF004825">
    <property type="entry name" value="PRK06181.1"/>
    <property type="match status" value="1"/>
</dbReference>
<dbReference type="CDD" id="cd05332">
    <property type="entry name" value="11beta-HSD1_like_SDR_c"/>
    <property type="match status" value="1"/>
</dbReference>
<dbReference type="GO" id="GO:0016491">
    <property type="term" value="F:oxidoreductase activity"/>
    <property type="evidence" value="ECO:0007669"/>
    <property type="project" value="UniProtKB-KW"/>
</dbReference>
<dbReference type="PRINTS" id="PR00080">
    <property type="entry name" value="SDRFAMILY"/>
</dbReference>
<dbReference type="InterPro" id="IPR020904">
    <property type="entry name" value="Sc_DH/Rdtase_CS"/>
</dbReference>
<dbReference type="GO" id="GO:0016020">
    <property type="term" value="C:membrane"/>
    <property type="evidence" value="ECO:0007669"/>
    <property type="project" value="TreeGrafter"/>
</dbReference>
<dbReference type="InterPro" id="IPR002347">
    <property type="entry name" value="SDR_fam"/>
</dbReference>
<protein>
    <submittedName>
        <fullName evidence="4">Short chain dehydrogenase</fullName>
    </submittedName>
</protein>
<evidence type="ECO:0000256" key="3">
    <source>
        <dbReference type="RuleBase" id="RU000363"/>
    </source>
</evidence>
<comment type="similarity">
    <text evidence="1 3">Belongs to the short-chain dehydrogenases/reductases (SDR) family.</text>
</comment>
<gene>
    <name evidence="4" type="ORF">DDZ15_00940</name>
</gene>
<dbReference type="PANTHER" id="PTHR44196:SF1">
    <property type="entry name" value="DEHYDROGENASE_REDUCTASE SDR FAMILY MEMBER 7B"/>
    <property type="match status" value="1"/>
</dbReference>
<sequence length="264" mass="29230">MGPEKKVIWITGASSGIGEALAYEFNKKGAHLILSSRRPEELERVKIACENPDESVRILPLDLADTQSLNAKTKEALSMFGSIDMLINNGGISQRAYAVNTSMETVRRIMEVNFFGTIALTNAVLPHMIEQNSGHIVVISSVMGKIGTRYRSAYAASKHALHGWFDCLRQEVYEHDIDVSLVCPGFVKTNVTVNALTGDGDKYNKMEKAQKSAMPADEFAKKLLPKLAKKKEEIYIGGSEILSVYVKRLSPRLLNMILKKVQVT</sequence>
<dbReference type="PANTHER" id="PTHR44196">
    <property type="entry name" value="DEHYDROGENASE/REDUCTASE SDR FAMILY MEMBER 7B"/>
    <property type="match status" value="1"/>
</dbReference>
<dbReference type="EMBL" id="QGGB01000001">
    <property type="protein sequence ID" value="PWN08229.1"/>
    <property type="molecule type" value="Genomic_DNA"/>
</dbReference>
<dbReference type="PROSITE" id="PS00061">
    <property type="entry name" value="ADH_SHORT"/>
    <property type="match status" value="1"/>
</dbReference>
<dbReference type="InterPro" id="IPR036291">
    <property type="entry name" value="NAD(P)-bd_dom_sf"/>
</dbReference>
<evidence type="ECO:0000256" key="1">
    <source>
        <dbReference type="ARBA" id="ARBA00006484"/>
    </source>
</evidence>
<dbReference type="Proteomes" id="UP000245533">
    <property type="component" value="Unassembled WGS sequence"/>
</dbReference>
<organism evidence="4 5">
    <name type="scientific">Rhodohalobacter mucosus</name>
    <dbReference type="NCBI Taxonomy" id="2079485"/>
    <lineage>
        <taxon>Bacteria</taxon>
        <taxon>Pseudomonadati</taxon>
        <taxon>Balneolota</taxon>
        <taxon>Balneolia</taxon>
        <taxon>Balneolales</taxon>
        <taxon>Balneolaceae</taxon>
        <taxon>Rhodohalobacter</taxon>
    </lineage>
</organism>
<name>A0A316TXM8_9BACT</name>
<reference evidence="4 5" key="1">
    <citation type="submission" date="2018-05" db="EMBL/GenBank/DDBJ databases">
        <title>Rhodohalobacter halophilus gen. nov., sp. nov., a moderately halophilic member of the family Balneolaceae.</title>
        <authorList>
            <person name="Liu Z.-W."/>
        </authorList>
    </citation>
    <scope>NUCLEOTIDE SEQUENCE [LARGE SCALE GENOMIC DNA]</scope>
    <source>
        <strain evidence="4 5">8A47</strain>
    </source>
</reference>
<proteinExistence type="inferred from homology"/>
<keyword evidence="5" id="KW-1185">Reference proteome</keyword>
<keyword evidence="2" id="KW-0560">Oxidoreductase</keyword>
<dbReference type="PIRSF" id="PIRSF000126">
    <property type="entry name" value="11-beta-HSD1"/>
    <property type="match status" value="1"/>
</dbReference>
<dbReference type="SUPFAM" id="SSF51735">
    <property type="entry name" value="NAD(P)-binding Rossmann-fold domains"/>
    <property type="match status" value="1"/>
</dbReference>
<evidence type="ECO:0000256" key="2">
    <source>
        <dbReference type="ARBA" id="ARBA00023002"/>
    </source>
</evidence>
<comment type="caution">
    <text evidence="4">The sequence shown here is derived from an EMBL/GenBank/DDBJ whole genome shotgun (WGS) entry which is preliminary data.</text>
</comment>
<dbReference type="Pfam" id="PF00106">
    <property type="entry name" value="adh_short"/>
    <property type="match status" value="1"/>
</dbReference>